<evidence type="ECO:0000256" key="1">
    <source>
        <dbReference type="SAM" id="MobiDB-lite"/>
    </source>
</evidence>
<evidence type="ECO:0000313" key="2">
    <source>
        <dbReference type="EMBL" id="CAB1450642.1"/>
    </source>
</evidence>
<feature type="compositionally biased region" description="Basic and acidic residues" evidence="1">
    <location>
        <begin position="34"/>
        <end position="61"/>
    </location>
</feature>
<proteinExistence type="predicted"/>
<evidence type="ECO:0000313" key="3">
    <source>
        <dbReference type="Proteomes" id="UP001153269"/>
    </source>
</evidence>
<keyword evidence="3" id="KW-1185">Reference proteome</keyword>
<organism evidence="2 3">
    <name type="scientific">Pleuronectes platessa</name>
    <name type="common">European plaice</name>
    <dbReference type="NCBI Taxonomy" id="8262"/>
    <lineage>
        <taxon>Eukaryota</taxon>
        <taxon>Metazoa</taxon>
        <taxon>Chordata</taxon>
        <taxon>Craniata</taxon>
        <taxon>Vertebrata</taxon>
        <taxon>Euteleostomi</taxon>
        <taxon>Actinopterygii</taxon>
        <taxon>Neopterygii</taxon>
        <taxon>Teleostei</taxon>
        <taxon>Neoteleostei</taxon>
        <taxon>Acanthomorphata</taxon>
        <taxon>Carangaria</taxon>
        <taxon>Pleuronectiformes</taxon>
        <taxon>Pleuronectoidei</taxon>
        <taxon>Pleuronectidae</taxon>
        <taxon>Pleuronectes</taxon>
    </lineage>
</organism>
<dbReference type="Proteomes" id="UP001153269">
    <property type="component" value="Unassembled WGS sequence"/>
</dbReference>
<comment type="caution">
    <text evidence="2">The sequence shown here is derived from an EMBL/GenBank/DDBJ whole genome shotgun (WGS) entry which is preliminary data.</text>
</comment>
<feature type="region of interest" description="Disordered" evidence="1">
    <location>
        <begin position="27"/>
        <end position="69"/>
    </location>
</feature>
<gene>
    <name evidence="2" type="ORF">PLEPLA_LOCUS38334</name>
</gene>
<protein>
    <submittedName>
        <fullName evidence="2">Uncharacterized protein</fullName>
    </submittedName>
</protein>
<dbReference type="EMBL" id="CADEAL010004061">
    <property type="protein sequence ID" value="CAB1450642.1"/>
    <property type="molecule type" value="Genomic_DNA"/>
</dbReference>
<dbReference type="AlphaFoldDB" id="A0A9N7VJT2"/>
<name>A0A9N7VJT2_PLEPL</name>
<sequence>MTDSELVQSKHLKCWNYRIGRGFAAQEWRQSAGKRTERRPGPEGGDRTRDRNNDSGREVRSHPGALDGNKQIRLWTQQWSFTSALTDLITCHRSSSMIPQSP</sequence>
<accession>A0A9N7VJT2</accession>
<reference evidence="2" key="1">
    <citation type="submission" date="2020-03" db="EMBL/GenBank/DDBJ databases">
        <authorList>
            <person name="Weist P."/>
        </authorList>
    </citation>
    <scope>NUCLEOTIDE SEQUENCE</scope>
</reference>